<keyword evidence="5 7" id="KW-0472">Membrane</keyword>
<protein>
    <recommendedName>
        <fullName evidence="12">Signal transduction protein Syg1</fullName>
    </recommendedName>
</protein>
<proteinExistence type="inferred from homology"/>
<dbReference type="GO" id="GO:0005794">
    <property type="term" value="C:Golgi apparatus"/>
    <property type="evidence" value="ECO:0007669"/>
    <property type="project" value="TreeGrafter"/>
</dbReference>
<feature type="compositionally biased region" description="Low complexity" evidence="6">
    <location>
        <begin position="985"/>
        <end position="1000"/>
    </location>
</feature>
<feature type="compositionally biased region" description="Polar residues" evidence="6">
    <location>
        <begin position="182"/>
        <end position="193"/>
    </location>
</feature>
<feature type="region of interest" description="Disordered" evidence="6">
    <location>
        <begin position="37"/>
        <end position="80"/>
    </location>
</feature>
<feature type="compositionally biased region" description="Basic and acidic residues" evidence="6">
    <location>
        <begin position="295"/>
        <end position="313"/>
    </location>
</feature>
<dbReference type="InterPro" id="IPR004342">
    <property type="entry name" value="EXS_C"/>
</dbReference>
<accession>A0A0F4GXR9</accession>
<evidence type="ECO:0000256" key="1">
    <source>
        <dbReference type="ARBA" id="ARBA00004141"/>
    </source>
</evidence>
<feature type="domain" description="SPX" evidence="9">
    <location>
        <begin position="1"/>
        <end position="447"/>
    </location>
</feature>
<dbReference type="Pfam" id="PF03124">
    <property type="entry name" value="EXS"/>
    <property type="match status" value="1"/>
</dbReference>
<organism evidence="10 11">
    <name type="scientific">Zymoseptoria brevis</name>
    <dbReference type="NCBI Taxonomy" id="1047168"/>
    <lineage>
        <taxon>Eukaryota</taxon>
        <taxon>Fungi</taxon>
        <taxon>Dikarya</taxon>
        <taxon>Ascomycota</taxon>
        <taxon>Pezizomycotina</taxon>
        <taxon>Dothideomycetes</taxon>
        <taxon>Dothideomycetidae</taxon>
        <taxon>Mycosphaerellales</taxon>
        <taxon>Mycosphaerellaceae</taxon>
        <taxon>Zymoseptoria</taxon>
    </lineage>
</organism>
<comment type="similarity">
    <text evidence="2">Belongs to the SYG1 (TC 2.A.94) family.</text>
</comment>
<dbReference type="CDD" id="cd14475">
    <property type="entry name" value="SPX_SYG1_like"/>
    <property type="match status" value="1"/>
</dbReference>
<dbReference type="PANTHER" id="PTHR10783">
    <property type="entry name" value="XENOTROPIC AND POLYTROPIC RETROVIRUS RECEPTOR 1-RELATED"/>
    <property type="match status" value="1"/>
</dbReference>
<feature type="transmembrane region" description="Helical" evidence="7">
    <location>
        <begin position="768"/>
        <end position="791"/>
    </location>
</feature>
<feature type="compositionally biased region" description="Polar residues" evidence="6">
    <location>
        <begin position="1009"/>
        <end position="1018"/>
    </location>
</feature>
<comment type="caution">
    <text evidence="10">The sequence shown here is derived from an EMBL/GenBank/DDBJ whole genome shotgun (WGS) entry which is preliminary data.</text>
</comment>
<feature type="region of interest" description="Disordered" evidence="6">
    <location>
        <begin position="883"/>
        <end position="1091"/>
    </location>
</feature>
<dbReference type="STRING" id="1047168.A0A0F4GXR9"/>
<name>A0A0F4GXR9_9PEZI</name>
<evidence type="ECO:0000313" key="10">
    <source>
        <dbReference type="EMBL" id="KJY02202.1"/>
    </source>
</evidence>
<feature type="compositionally biased region" description="Basic and acidic residues" evidence="6">
    <location>
        <begin position="887"/>
        <end position="903"/>
    </location>
</feature>
<feature type="transmembrane region" description="Helical" evidence="7">
    <location>
        <begin position="540"/>
        <end position="560"/>
    </location>
</feature>
<feature type="domain" description="EXS" evidence="8">
    <location>
        <begin position="700"/>
        <end position="895"/>
    </location>
</feature>
<feature type="transmembrane region" description="Helical" evidence="7">
    <location>
        <begin position="734"/>
        <end position="756"/>
    </location>
</feature>
<feature type="transmembrane region" description="Helical" evidence="7">
    <location>
        <begin position="592"/>
        <end position="608"/>
    </location>
</feature>
<feature type="transmembrane region" description="Helical" evidence="7">
    <location>
        <begin position="620"/>
        <end position="641"/>
    </location>
</feature>
<dbReference type="InterPro" id="IPR004331">
    <property type="entry name" value="SPX_dom"/>
</dbReference>
<dbReference type="GO" id="GO:0000822">
    <property type="term" value="F:inositol hexakisphosphate binding"/>
    <property type="evidence" value="ECO:0007669"/>
    <property type="project" value="TreeGrafter"/>
</dbReference>
<dbReference type="Proteomes" id="UP000033647">
    <property type="component" value="Unassembled WGS sequence"/>
</dbReference>
<keyword evidence="3 7" id="KW-0812">Transmembrane</keyword>
<dbReference type="OrthoDB" id="9970435at2759"/>
<feature type="compositionally biased region" description="Polar residues" evidence="6">
    <location>
        <begin position="159"/>
        <end position="171"/>
    </location>
</feature>
<feature type="compositionally biased region" description="Polar residues" evidence="6">
    <location>
        <begin position="935"/>
        <end position="944"/>
    </location>
</feature>
<dbReference type="Pfam" id="PF03105">
    <property type="entry name" value="SPX"/>
    <property type="match status" value="1"/>
</dbReference>
<evidence type="ECO:0000256" key="7">
    <source>
        <dbReference type="SAM" id="Phobius"/>
    </source>
</evidence>
<dbReference type="PROSITE" id="PS51382">
    <property type="entry name" value="SPX"/>
    <property type="match status" value="1"/>
</dbReference>
<feature type="transmembrane region" description="Helical" evidence="7">
    <location>
        <begin position="670"/>
        <end position="693"/>
    </location>
</feature>
<gene>
    <name evidence="10" type="ORF">TI39_contig80g00006</name>
</gene>
<evidence type="ECO:0000256" key="6">
    <source>
        <dbReference type="SAM" id="MobiDB-lite"/>
    </source>
</evidence>
<evidence type="ECO:0000256" key="3">
    <source>
        <dbReference type="ARBA" id="ARBA00022692"/>
    </source>
</evidence>
<feature type="compositionally biased region" description="Basic and acidic residues" evidence="6">
    <location>
        <begin position="40"/>
        <end position="51"/>
    </location>
</feature>
<comment type="subcellular location">
    <subcellularLocation>
        <location evidence="1">Membrane</location>
        <topology evidence="1">Multi-pass membrane protein</topology>
    </subcellularLocation>
</comment>
<evidence type="ECO:0000259" key="8">
    <source>
        <dbReference type="PROSITE" id="PS51380"/>
    </source>
</evidence>
<dbReference type="EMBL" id="LAFY01000077">
    <property type="protein sequence ID" value="KJY02202.1"/>
    <property type="molecule type" value="Genomic_DNA"/>
</dbReference>
<feature type="region of interest" description="Disordered" evidence="6">
    <location>
        <begin position="360"/>
        <end position="386"/>
    </location>
</feature>
<feature type="compositionally biased region" description="Polar residues" evidence="6">
    <location>
        <begin position="315"/>
        <end position="327"/>
    </location>
</feature>
<feature type="compositionally biased region" description="Polar residues" evidence="6">
    <location>
        <begin position="55"/>
        <end position="64"/>
    </location>
</feature>
<reference evidence="10 11" key="1">
    <citation type="submission" date="2015-03" db="EMBL/GenBank/DDBJ databases">
        <title>RNA-seq based gene annotation and comparative genomics of four Zymoseptoria species reveal species-specific pathogenicity related genes and transposable element activity.</title>
        <authorList>
            <person name="Grandaubert J."/>
            <person name="Bhattacharyya A."/>
            <person name="Stukenbrock E.H."/>
        </authorList>
    </citation>
    <scope>NUCLEOTIDE SEQUENCE [LARGE SCALE GENOMIC DNA]</scope>
    <source>
        <strain evidence="10 11">Zb18110</strain>
    </source>
</reference>
<dbReference type="AlphaFoldDB" id="A0A0F4GXR9"/>
<feature type="compositionally biased region" description="Basic and acidic residues" evidence="6">
    <location>
        <begin position="370"/>
        <end position="386"/>
    </location>
</feature>
<evidence type="ECO:0000259" key="9">
    <source>
        <dbReference type="PROSITE" id="PS51382"/>
    </source>
</evidence>
<dbReference type="GO" id="GO:0016036">
    <property type="term" value="P:cellular response to phosphate starvation"/>
    <property type="evidence" value="ECO:0007669"/>
    <property type="project" value="TreeGrafter"/>
</dbReference>
<evidence type="ECO:0000256" key="2">
    <source>
        <dbReference type="ARBA" id="ARBA00009665"/>
    </source>
</evidence>
<feature type="region of interest" description="Disordered" evidence="6">
    <location>
        <begin position="295"/>
        <end position="327"/>
    </location>
</feature>
<evidence type="ECO:0000256" key="4">
    <source>
        <dbReference type="ARBA" id="ARBA00022989"/>
    </source>
</evidence>
<dbReference type="GO" id="GO:0006817">
    <property type="term" value="P:phosphate ion transport"/>
    <property type="evidence" value="ECO:0007669"/>
    <property type="project" value="TreeGrafter"/>
</dbReference>
<feature type="compositionally biased region" description="Acidic residues" evidence="6">
    <location>
        <begin position="1076"/>
        <end position="1091"/>
    </location>
</feature>
<dbReference type="PROSITE" id="PS51380">
    <property type="entry name" value="EXS"/>
    <property type="match status" value="1"/>
</dbReference>
<feature type="region of interest" description="Disordered" evidence="6">
    <location>
        <begin position="139"/>
        <end position="205"/>
    </location>
</feature>
<dbReference type="GO" id="GO:0005886">
    <property type="term" value="C:plasma membrane"/>
    <property type="evidence" value="ECO:0007669"/>
    <property type="project" value="TreeGrafter"/>
</dbReference>
<dbReference type="PANTHER" id="PTHR10783:SF103">
    <property type="entry name" value="SOLUTE CARRIER FAMILY 53 MEMBER 1"/>
    <property type="match status" value="1"/>
</dbReference>
<evidence type="ECO:0000256" key="5">
    <source>
        <dbReference type="ARBA" id="ARBA00023136"/>
    </source>
</evidence>
<feature type="compositionally biased region" description="Basic and acidic residues" evidence="6">
    <location>
        <begin position="1050"/>
        <end position="1062"/>
    </location>
</feature>
<feature type="transmembrane region" description="Helical" evidence="7">
    <location>
        <begin position="812"/>
        <end position="834"/>
    </location>
</feature>
<keyword evidence="11" id="KW-1185">Reference proteome</keyword>
<feature type="compositionally biased region" description="Polar residues" evidence="6">
    <location>
        <begin position="960"/>
        <end position="972"/>
    </location>
</feature>
<sequence>MKFAKELEALAIPEWSGSYLDYKQAKKRLKAVAKALRSVPTRESHHPELPLRAENGSTTTSQRPAVNERSPLQAKKQSGEFNERAAELKRMTSYGSIIGSPPHSPAQRLKHSVQDAPSLHLPGPAANFLIEDSLNEEENPLTRNKSVNLPVPRPAPNHAASQLSHTGNAYQVKSPVDHPVGSGSTPKNGSSRSRGILRKRTNSMPNVRPLTQRMFSLRGGTTPRKGRDDNDVALETYKEVNFREAEFFLFLDKELMKVENFYKSKEDEAKERLETLRQQLHIMREFRLEEIIAAERRHKSGREEQQRTSHEDSDMSGTGQHQDTSKLAVTREMVSRPFSKSIDMAAEAFDKFRPGHVGKTSQAMGNLGTPDEHNWTPDHNQRDYSRKPLKDVPYRVAKRKMKLALQEYYRGLELVKSFAIVNRTAFRKINKKYDKAVNAQPKQRYMAEKVNKSYFVTSDETDNLMSSVEDLYSRYFEKGNRKIAVSKLRAKNANSGHYTGAVVRTGALLAAGTVLSLQGIVAGTNNLFVTDPRIKLETGFLLQLYGGYFLIWTLATLFTLSTRFFTINKVNYQFIFELDNRHVLNWRELNEMPAWFFFIFGLTMYLNFEVEAGGEPMYRYWFVVLLGLAVVFLFNPTPIFYHRARRWFLYSMWRLVPAGLYAVEYRDFFLGDIFCSLTYAMGNIEVFFCLYTTGWANPGSCTSGTSRTLGFLTTLPAIWRALQCLRRYWDTRVWFPHLANFGKYIFTILMYMSLSLYRIEKTFEMKSLFIAVACINSVYTAVWDIGMDWSLGDWDAKHFLLRRTLGYRKNIWLYYFAMIIDPILRFNWIFYAIYTHDQQHSTIVSFVVSLSEVLRRGLWTLFRVENEHCSNIKKEMASRDLPLPYKLGHDEDSQDEEEHRSQKSLENLFADPLGNHTSNKPPLSLRESRGHVPTSDISSVNLEGQPQKPIKPRNLLRRSSGLTSESASNQPKFSLRNGSVVRQDGSIAEEGAAGSATATGRSDVDLERQATNTGSSSLRARKGGRSGESAAPTDSPIANALHRVGTAIRTAHEKDFERKKPSPGDQAQGMDGAESSSEDEDEEDDEPDDRG</sequence>
<keyword evidence="4 7" id="KW-1133">Transmembrane helix</keyword>
<evidence type="ECO:0000313" key="11">
    <source>
        <dbReference type="Proteomes" id="UP000033647"/>
    </source>
</evidence>
<evidence type="ECO:0008006" key="12">
    <source>
        <dbReference type="Google" id="ProtNLM"/>
    </source>
</evidence>